<dbReference type="Proteomes" id="UP001057375">
    <property type="component" value="Unassembled WGS sequence"/>
</dbReference>
<evidence type="ECO:0000313" key="2">
    <source>
        <dbReference type="Proteomes" id="UP001057375"/>
    </source>
</evidence>
<keyword evidence="2" id="KW-1185">Reference proteome</keyword>
<evidence type="ECO:0000313" key="1">
    <source>
        <dbReference type="EMBL" id="GKT36869.1"/>
    </source>
</evidence>
<name>A0ABQ5KZE7_9EUKA</name>
<sequence length="217" mass="24196">KKESKRIDITEKLSCIDNFLDLGAIHKFIFPQEPHKQSKLILLSSDKQDTIQSSSLFADVSALFVCILNRICALDPINPPKKIACSIVVDTLVLVLSRDNIEILSTSSDELISHPSKFSDPIITTLSIAKPPTKRQAASLSSRKGRTIRSIPQPTLLPPLVSLSKDCVLLLRVLSDIRLPSRFVVGHRNHITIFKKILKCRNDEVLKDIIDDLDVSI</sequence>
<gene>
    <name evidence="1" type="ORF">ADUPG1_009759</name>
</gene>
<proteinExistence type="predicted"/>
<comment type="caution">
    <text evidence="1">The sequence shown here is derived from an EMBL/GenBank/DDBJ whole genome shotgun (WGS) entry which is preliminary data.</text>
</comment>
<dbReference type="EMBL" id="BQXS01011321">
    <property type="protein sequence ID" value="GKT36869.1"/>
    <property type="molecule type" value="Genomic_DNA"/>
</dbReference>
<protein>
    <submittedName>
        <fullName evidence="1">Uncharacterized protein</fullName>
    </submittedName>
</protein>
<reference evidence="1" key="1">
    <citation type="submission" date="2022-03" db="EMBL/GenBank/DDBJ databases">
        <title>Draft genome sequence of Aduncisulcus paluster, a free-living microaerophilic Fornicata.</title>
        <authorList>
            <person name="Yuyama I."/>
            <person name="Kume K."/>
            <person name="Tamura T."/>
            <person name="Inagaki Y."/>
            <person name="Hashimoto T."/>
        </authorList>
    </citation>
    <scope>NUCLEOTIDE SEQUENCE</scope>
    <source>
        <strain evidence="1">NY0171</strain>
    </source>
</reference>
<feature type="non-terminal residue" evidence="1">
    <location>
        <position position="1"/>
    </location>
</feature>
<accession>A0ABQ5KZE7</accession>
<organism evidence="1 2">
    <name type="scientific">Aduncisulcus paluster</name>
    <dbReference type="NCBI Taxonomy" id="2918883"/>
    <lineage>
        <taxon>Eukaryota</taxon>
        <taxon>Metamonada</taxon>
        <taxon>Carpediemonas-like organisms</taxon>
        <taxon>Aduncisulcus</taxon>
    </lineage>
</organism>